<dbReference type="EMBL" id="JAEUGD010000061">
    <property type="protein sequence ID" value="MBL6448330.1"/>
    <property type="molecule type" value="Genomic_DNA"/>
</dbReference>
<proteinExistence type="predicted"/>
<dbReference type="InterPro" id="IPR032593">
    <property type="entry name" value="DUF4907"/>
</dbReference>
<evidence type="ECO:0000313" key="1">
    <source>
        <dbReference type="EMBL" id="MBL6448330.1"/>
    </source>
</evidence>
<organism evidence="1 2">
    <name type="scientific">Fulvivirga marina</name>
    <dbReference type="NCBI Taxonomy" id="2494733"/>
    <lineage>
        <taxon>Bacteria</taxon>
        <taxon>Pseudomonadati</taxon>
        <taxon>Bacteroidota</taxon>
        <taxon>Cytophagia</taxon>
        <taxon>Cytophagales</taxon>
        <taxon>Fulvivirgaceae</taxon>
        <taxon>Fulvivirga</taxon>
    </lineage>
</organism>
<protein>
    <submittedName>
        <fullName evidence="1">DUF4907 domain-containing protein</fullName>
    </submittedName>
</protein>
<name>A0A937FY84_9BACT</name>
<dbReference type="RefSeq" id="WP_202857870.1">
    <property type="nucleotide sequence ID" value="NZ_JAEUGD010000061.1"/>
</dbReference>
<comment type="caution">
    <text evidence="1">The sequence shown here is derived from an EMBL/GenBank/DDBJ whole genome shotgun (WGS) entry which is preliminary data.</text>
</comment>
<gene>
    <name evidence="1" type="ORF">JMN32_18600</name>
</gene>
<dbReference type="AlphaFoldDB" id="A0A937FY84"/>
<accession>A0A937FY84</accession>
<evidence type="ECO:0000313" key="2">
    <source>
        <dbReference type="Proteomes" id="UP000614216"/>
    </source>
</evidence>
<keyword evidence="2" id="KW-1185">Reference proteome</keyword>
<dbReference type="Proteomes" id="UP000614216">
    <property type="component" value="Unassembled WGS sequence"/>
</dbReference>
<dbReference type="Pfam" id="PF16250">
    <property type="entry name" value="DUF4907"/>
    <property type="match status" value="1"/>
</dbReference>
<reference evidence="1" key="1">
    <citation type="submission" date="2021-01" db="EMBL/GenBank/DDBJ databases">
        <title>Fulvivirga kasyanovii gen. nov., sp nov., a novel member of the phylum Bacteroidetes isolated from seawater in a mussel farm.</title>
        <authorList>
            <person name="Zhao L.-H."/>
            <person name="Wang Z.-J."/>
        </authorList>
    </citation>
    <scope>NUCLEOTIDE SEQUENCE</scope>
    <source>
        <strain evidence="1">29W222</strain>
    </source>
</reference>
<sequence length="97" mass="11053">MFLIACKQKQEKNQDASNLEGFYYEILTNSDGTYGYTIFKEKKPLIIQEFRPGVKGTLGFVKRRHAVDVVKLVISKIKDGEFPPTVVKEEIDSILAK</sequence>